<keyword evidence="2" id="KW-1185">Reference proteome</keyword>
<name>A0A7R9LEA7_9ACAR</name>
<reference evidence="1" key="1">
    <citation type="submission" date="2020-11" db="EMBL/GenBank/DDBJ databases">
        <authorList>
            <person name="Tran Van P."/>
        </authorList>
    </citation>
    <scope>NUCLEOTIDE SEQUENCE</scope>
</reference>
<protein>
    <submittedName>
        <fullName evidence="1">Uncharacterized protein</fullName>
    </submittedName>
</protein>
<dbReference type="EMBL" id="CAJPVJ010000539">
    <property type="protein sequence ID" value="CAG2162798.1"/>
    <property type="molecule type" value="Genomic_DNA"/>
</dbReference>
<gene>
    <name evidence="1" type="ORF">ONB1V03_LOCUS2387</name>
</gene>
<evidence type="ECO:0000313" key="2">
    <source>
        <dbReference type="Proteomes" id="UP000728032"/>
    </source>
</evidence>
<organism evidence="1">
    <name type="scientific">Oppiella nova</name>
    <dbReference type="NCBI Taxonomy" id="334625"/>
    <lineage>
        <taxon>Eukaryota</taxon>
        <taxon>Metazoa</taxon>
        <taxon>Ecdysozoa</taxon>
        <taxon>Arthropoda</taxon>
        <taxon>Chelicerata</taxon>
        <taxon>Arachnida</taxon>
        <taxon>Acari</taxon>
        <taxon>Acariformes</taxon>
        <taxon>Sarcoptiformes</taxon>
        <taxon>Oribatida</taxon>
        <taxon>Brachypylina</taxon>
        <taxon>Oppioidea</taxon>
        <taxon>Oppiidae</taxon>
        <taxon>Oppiella</taxon>
    </lineage>
</organism>
<dbReference type="EMBL" id="OC915364">
    <property type="protein sequence ID" value="CAD7640101.1"/>
    <property type="molecule type" value="Genomic_DNA"/>
</dbReference>
<sequence>MTLLPSINPQGYFQFRGVCLNITTALIFEYWQYIQMPRLPIVWIWQPREFCCSPNIAMQKLLQCKGKSIAMVVWMCL</sequence>
<dbReference type="Proteomes" id="UP000728032">
    <property type="component" value="Unassembled WGS sequence"/>
</dbReference>
<proteinExistence type="predicted"/>
<accession>A0A7R9LEA7</accession>
<evidence type="ECO:0000313" key="1">
    <source>
        <dbReference type="EMBL" id="CAD7640101.1"/>
    </source>
</evidence>
<dbReference type="AlphaFoldDB" id="A0A7R9LEA7"/>